<feature type="domain" description="Single Cache" evidence="7">
    <location>
        <begin position="27"/>
        <end position="110"/>
    </location>
</feature>
<evidence type="ECO:0000313" key="11">
    <source>
        <dbReference type="Proteomes" id="UP000533533"/>
    </source>
</evidence>
<keyword evidence="6" id="KW-0732">Signal</keyword>
<comment type="subcellular location">
    <subcellularLocation>
        <location evidence="1">Cell membrane</location>
        <topology evidence="1">Multi-pass membrane protein</topology>
    </subcellularLocation>
</comment>
<evidence type="ECO:0000313" key="8">
    <source>
        <dbReference type="EMBL" id="MBB2926284.1"/>
    </source>
</evidence>
<protein>
    <submittedName>
        <fullName evidence="9">Methyl-accepting chemotaxis protein</fullName>
    </submittedName>
</protein>
<dbReference type="InterPro" id="IPR033480">
    <property type="entry name" value="sCache_2"/>
</dbReference>
<organism evidence="9 10">
    <name type="scientific">Paraburkholderia silvatlantica</name>
    <dbReference type="NCBI Taxonomy" id="321895"/>
    <lineage>
        <taxon>Bacteria</taxon>
        <taxon>Pseudomonadati</taxon>
        <taxon>Pseudomonadota</taxon>
        <taxon>Betaproteobacteria</taxon>
        <taxon>Burkholderiales</taxon>
        <taxon>Burkholderiaceae</taxon>
        <taxon>Paraburkholderia</taxon>
    </lineage>
</organism>
<dbReference type="AlphaFoldDB" id="A0A2U1A5F2"/>
<comment type="caution">
    <text evidence="9">The sequence shown here is derived from an EMBL/GenBank/DDBJ whole genome shotgun (WGS) entry which is preliminary data.</text>
</comment>
<feature type="signal peptide" evidence="6">
    <location>
        <begin position="1"/>
        <end position="20"/>
    </location>
</feature>
<sequence>MSDKALFTGILLLAGLFCTASPTFSQSSRPTSETAKQVEALVDKAAALIDSKGKAAFSDFRIKGSEWFHGDTYIFVYDLNANVLLNPAFPAREGTNVHGQKDTNGKLFHDAMIQTVETTGSGWVDYMFLKPGQTRPSHKWTYVKAVRINGAPGLVGSGFYSE</sequence>
<dbReference type="Proteomes" id="UP000533533">
    <property type="component" value="Unassembled WGS sequence"/>
</dbReference>
<evidence type="ECO:0000256" key="2">
    <source>
        <dbReference type="ARBA" id="ARBA00022475"/>
    </source>
</evidence>
<evidence type="ECO:0000256" key="6">
    <source>
        <dbReference type="SAM" id="SignalP"/>
    </source>
</evidence>
<dbReference type="InterPro" id="IPR004010">
    <property type="entry name" value="Double_Cache_2"/>
</dbReference>
<dbReference type="EMBL" id="QJSQ01000037">
    <property type="protein sequence ID" value="PYE14805.1"/>
    <property type="molecule type" value="Genomic_DNA"/>
</dbReference>
<accession>A0A2U1A5F2</accession>
<dbReference type="GO" id="GO:0005886">
    <property type="term" value="C:plasma membrane"/>
    <property type="evidence" value="ECO:0007669"/>
    <property type="project" value="UniProtKB-SubCell"/>
</dbReference>
<keyword evidence="2" id="KW-1003">Cell membrane</keyword>
<keyword evidence="5" id="KW-0472">Membrane</keyword>
<reference evidence="9 10" key="1">
    <citation type="submission" date="2018-06" db="EMBL/GenBank/DDBJ databases">
        <title>Genomic Encyclopedia of Type Strains, Phase IV (KMG-V): Genome sequencing to study the core and pangenomes of soil and plant-associated prokaryotes.</title>
        <authorList>
            <person name="Whitman W."/>
        </authorList>
    </citation>
    <scope>NUCLEOTIDE SEQUENCE [LARGE SCALE GENOMIC DNA]</scope>
    <source>
        <strain evidence="9 10">SRCL-318</strain>
        <strain evidence="8 11">SRMrh-85</strain>
    </source>
</reference>
<keyword evidence="11" id="KW-1185">Reference proteome</keyword>
<evidence type="ECO:0000259" key="7">
    <source>
        <dbReference type="SMART" id="SM01049"/>
    </source>
</evidence>
<feature type="chain" id="PRO_5030057725" evidence="6">
    <location>
        <begin position="21"/>
        <end position="162"/>
    </location>
</feature>
<gene>
    <name evidence="9" type="ORF">C7410_13753</name>
    <name evidence="8" type="ORF">FHX59_000691</name>
</gene>
<proteinExistence type="predicted"/>
<dbReference type="SMART" id="SM01049">
    <property type="entry name" value="Cache_2"/>
    <property type="match status" value="1"/>
</dbReference>
<keyword evidence="3" id="KW-0812">Transmembrane</keyword>
<dbReference type="EMBL" id="JACHVZ010000002">
    <property type="protein sequence ID" value="MBB2926284.1"/>
    <property type="molecule type" value="Genomic_DNA"/>
</dbReference>
<dbReference type="RefSeq" id="WP_110386972.1">
    <property type="nucleotide sequence ID" value="NZ_JACHVZ010000002.1"/>
</dbReference>
<evidence type="ECO:0000313" key="9">
    <source>
        <dbReference type="EMBL" id="PYE14805.1"/>
    </source>
</evidence>
<evidence type="ECO:0000256" key="4">
    <source>
        <dbReference type="ARBA" id="ARBA00022989"/>
    </source>
</evidence>
<keyword evidence="4" id="KW-1133">Transmembrane helix</keyword>
<dbReference type="Gene3D" id="3.30.450.20">
    <property type="entry name" value="PAS domain"/>
    <property type="match status" value="1"/>
</dbReference>
<evidence type="ECO:0000256" key="5">
    <source>
        <dbReference type="ARBA" id="ARBA00023136"/>
    </source>
</evidence>
<name>A0A2U1A5F2_9BURK</name>
<evidence type="ECO:0000256" key="1">
    <source>
        <dbReference type="ARBA" id="ARBA00004651"/>
    </source>
</evidence>
<evidence type="ECO:0000313" key="10">
    <source>
        <dbReference type="Proteomes" id="UP000247772"/>
    </source>
</evidence>
<evidence type="ECO:0000256" key="3">
    <source>
        <dbReference type="ARBA" id="ARBA00022692"/>
    </source>
</evidence>
<dbReference type="Pfam" id="PF08269">
    <property type="entry name" value="dCache_2"/>
    <property type="match status" value="1"/>
</dbReference>
<dbReference type="OrthoDB" id="9178561at2"/>
<dbReference type="Proteomes" id="UP000247772">
    <property type="component" value="Unassembled WGS sequence"/>
</dbReference>